<reference evidence="1" key="1">
    <citation type="submission" date="2022-08" db="EMBL/GenBank/DDBJ databases">
        <title>Genome Sequence of Lecanicillium fungicola.</title>
        <authorList>
            <person name="Buettner E."/>
        </authorList>
    </citation>
    <scope>NUCLEOTIDE SEQUENCE</scope>
    <source>
        <strain evidence="1">Babe33</strain>
    </source>
</reference>
<proteinExistence type="predicted"/>
<sequence>MTSEYKLIPNCTIDDAVGLSQAKFESFHREPWWTSVFPADRNETILDSMILREPYNQLTGRSARRHQKVIHVPTGEIVGYARWSVSAADDWLEAQTPAVSEEEEARFKEQHSSAFWKFVPDDFDTDGHVPGWRATLTPKGPIMTLEYLCCKQAHQRRGVASLLLQSGCDQADKLQQPICIYAMGEKARAAYLKHGCEQLAERHQDLRPLRDCMYDTYWLVRQPK</sequence>
<evidence type="ECO:0000313" key="2">
    <source>
        <dbReference type="Proteomes" id="UP001143910"/>
    </source>
</evidence>
<dbReference type="EMBL" id="JANJQO010001694">
    <property type="protein sequence ID" value="KAJ2969668.1"/>
    <property type="molecule type" value="Genomic_DNA"/>
</dbReference>
<comment type="caution">
    <text evidence="1">The sequence shown here is derived from an EMBL/GenBank/DDBJ whole genome shotgun (WGS) entry which is preliminary data.</text>
</comment>
<keyword evidence="2" id="KW-1185">Reference proteome</keyword>
<name>A0ACC1MT31_9HYPO</name>
<protein>
    <submittedName>
        <fullName evidence="1">Uncharacterized protein</fullName>
    </submittedName>
</protein>
<organism evidence="1 2">
    <name type="scientific">Zarea fungicola</name>
    <dbReference type="NCBI Taxonomy" id="93591"/>
    <lineage>
        <taxon>Eukaryota</taxon>
        <taxon>Fungi</taxon>
        <taxon>Dikarya</taxon>
        <taxon>Ascomycota</taxon>
        <taxon>Pezizomycotina</taxon>
        <taxon>Sordariomycetes</taxon>
        <taxon>Hypocreomycetidae</taxon>
        <taxon>Hypocreales</taxon>
        <taxon>Cordycipitaceae</taxon>
        <taxon>Zarea</taxon>
    </lineage>
</organism>
<accession>A0ACC1MT31</accession>
<dbReference type="Proteomes" id="UP001143910">
    <property type="component" value="Unassembled WGS sequence"/>
</dbReference>
<gene>
    <name evidence="1" type="ORF">NQ176_g8545</name>
</gene>
<evidence type="ECO:0000313" key="1">
    <source>
        <dbReference type="EMBL" id="KAJ2969668.1"/>
    </source>
</evidence>